<dbReference type="EMBL" id="JAPWTK010000159">
    <property type="protein sequence ID" value="KAJ8947531.1"/>
    <property type="molecule type" value="Genomic_DNA"/>
</dbReference>
<protein>
    <submittedName>
        <fullName evidence="1">Uncharacterized protein</fullName>
    </submittedName>
</protein>
<dbReference type="Proteomes" id="UP001162162">
    <property type="component" value="Unassembled WGS sequence"/>
</dbReference>
<keyword evidence="2" id="KW-1185">Reference proteome</keyword>
<evidence type="ECO:0000313" key="2">
    <source>
        <dbReference type="Proteomes" id="UP001162162"/>
    </source>
</evidence>
<name>A0AAV8Y959_9CUCU</name>
<reference evidence="1" key="1">
    <citation type="journal article" date="2023" name="Insect Mol. Biol.">
        <title>Genome sequencing provides insights into the evolution of gene families encoding plant cell wall-degrading enzymes in longhorned beetles.</title>
        <authorList>
            <person name="Shin N.R."/>
            <person name="Okamura Y."/>
            <person name="Kirsch R."/>
            <person name="Pauchet Y."/>
        </authorList>
    </citation>
    <scope>NUCLEOTIDE SEQUENCE</scope>
    <source>
        <strain evidence="1">AMC_N1</strain>
    </source>
</reference>
<accession>A0AAV8Y959</accession>
<comment type="caution">
    <text evidence="1">The sequence shown here is derived from an EMBL/GenBank/DDBJ whole genome shotgun (WGS) entry which is preliminary data.</text>
</comment>
<proteinExistence type="predicted"/>
<organism evidence="1 2">
    <name type="scientific">Aromia moschata</name>
    <dbReference type="NCBI Taxonomy" id="1265417"/>
    <lineage>
        <taxon>Eukaryota</taxon>
        <taxon>Metazoa</taxon>
        <taxon>Ecdysozoa</taxon>
        <taxon>Arthropoda</taxon>
        <taxon>Hexapoda</taxon>
        <taxon>Insecta</taxon>
        <taxon>Pterygota</taxon>
        <taxon>Neoptera</taxon>
        <taxon>Endopterygota</taxon>
        <taxon>Coleoptera</taxon>
        <taxon>Polyphaga</taxon>
        <taxon>Cucujiformia</taxon>
        <taxon>Chrysomeloidea</taxon>
        <taxon>Cerambycidae</taxon>
        <taxon>Cerambycinae</taxon>
        <taxon>Callichromatini</taxon>
        <taxon>Aromia</taxon>
    </lineage>
</organism>
<sequence length="158" mass="18272">MFDYDINVECLLNTSKRVLTNSSSESKIGSGITFDVFLQPLKVIVNRHSWWCRLFGVVNPYFYPVSVIHELFLLVRIIPSIQKGDECISLVVVCWSPQYHNHQQQARKENVPISLLKPHVLPEGQAFYVVVNFYTVQHEEDRGDHRENQSVREVSVEG</sequence>
<evidence type="ECO:0000313" key="1">
    <source>
        <dbReference type="EMBL" id="KAJ8947531.1"/>
    </source>
</evidence>
<gene>
    <name evidence="1" type="ORF">NQ318_005008</name>
</gene>
<dbReference type="AlphaFoldDB" id="A0AAV8Y959"/>